<evidence type="ECO:0000256" key="1">
    <source>
        <dbReference type="ARBA" id="ARBA00008748"/>
    </source>
</evidence>
<proteinExistence type="inferred from homology"/>
<comment type="catalytic activity">
    <reaction evidence="6">
        <text>acetate + ATP = acetyl phosphate + ADP</text>
        <dbReference type="Rhea" id="RHEA:11352"/>
        <dbReference type="ChEBI" id="CHEBI:22191"/>
        <dbReference type="ChEBI" id="CHEBI:30089"/>
        <dbReference type="ChEBI" id="CHEBI:30616"/>
        <dbReference type="ChEBI" id="CHEBI:456216"/>
        <dbReference type="EC" id="2.7.2.1"/>
    </reaction>
</comment>
<evidence type="ECO:0000256" key="5">
    <source>
        <dbReference type="ARBA" id="ARBA00022840"/>
    </source>
</evidence>
<dbReference type="AlphaFoldDB" id="A0A7L4USD5"/>
<dbReference type="NCBIfam" id="TIGR00016">
    <property type="entry name" value="ackA"/>
    <property type="match status" value="1"/>
</dbReference>
<evidence type="ECO:0000313" key="8">
    <source>
        <dbReference type="EMBL" id="PVX52599.1"/>
    </source>
</evidence>
<keyword evidence="3 6" id="KW-0547">Nucleotide-binding</keyword>
<dbReference type="GO" id="GO:0006085">
    <property type="term" value="P:acetyl-CoA biosynthetic process"/>
    <property type="evidence" value="ECO:0007669"/>
    <property type="project" value="UniProtKB-UniRule"/>
</dbReference>
<dbReference type="InterPro" id="IPR023865">
    <property type="entry name" value="Aliphatic_acid_kinase_CS"/>
</dbReference>
<dbReference type="PIRSF" id="PIRSF000722">
    <property type="entry name" value="Acetate_prop_kin"/>
    <property type="match status" value="1"/>
</dbReference>
<keyword evidence="6" id="KW-0963">Cytoplasm</keyword>
<feature type="binding site" evidence="6">
    <location>
        <position position="14"/>
    </location>
    <ligand>
        <name>ATP</name>
        <dbReference type="ChEBI" id="CHEBI:30616"/>
    </ligand>
</feature>
<feature type="site" description="Transition state stabilizer" evidence="6">
    <location>
        <position position="242"/>
    </location>
</feature>
<gene>
    <name evidence="6" type="primary">ackA</name>
    <name evidence="8" type="ORF">C7377_0928</name>
</gene>
<evidence type="ECO:0000256" key="4">
    <source>
        <dbReference type="ARBA" id="ARBA00022777"/>
    </source>
</evidence>
<dbReference type="PANTHER" id="PTHR21060:SF15">
    <property type="entry name" value="ACETATE KINASE-RELATED"/>
    <property type="match status" value="1"/>
</dbReference>
<dbReference type="PANTHER" id="PTHR21060">
    <property type="entry name" value="ACETATE KINASE"/>
    <property type="match status" value="1"/>
</dbReference>
<comment type="cofactor">
    <cofactor evidence="6">
        <name>Mg(2+)</name>
        <dbReference type="ChEBI" id="CHEBI:18420"/>
    </cofactor>
    <cofactor evidence="6">
        <name>Mn(2+)</name>
        <dbReference type="ChEBI" id="CHEBI:29035"/>
    </cofactor>
    <text evidence="6">Mg(2+). Can also accept Mn(2+).</text>
</comment>
<sequence>MNILVLNCGSSSIKYQLLNLENGNDGEIMAKGLVERIGLENGIINHNAEEKIKKTMPIPDHAKGINAIFELLVDSENGAISSLDEIDGVGHRVAHGGSFFNDSTLLDDEAIEKIAQCAELAPLHNPANLKGILTVKEKMPAVPQVAVFDTAFHQTLPSKAFMYALPYEMYTDLKIRKYGFHGTSHKFVAEKACDILGWNIKDKKIVTCHLGNGASVCAINKGQSVETSMGFTPNEGLIMGTRTGNLDLGALLYIAEKKHLNIGQANTLINKESGMQGISGISSDMRDLEDAAAEGNERAQLALDMFSHRVQKFVGSYIAILNGVDLIVFTGGIGENDANTRKKILENFEYIGLYVDVEKNNIRGKDAIISTDDSKVLAMTITTNEELVIAKDTKRLIKQS</sequence>
<dbReference type="InterPro" id="IPR004372">
    <property type="entry name" value="Ac/propionate_kinase"/>
</dbReference>
<dbReference type="GO" id="GO:0000287">
    <property type="term" value="F:magnesium ion binding"/>
    <property type="evidence" value="ECO:0007669"/>
    <property type="project" value="UniProtKB-UniRule"/>
</dbReference>
<dbReference type="RefSeq" id="WP_116496228.1">
    <property type="nucleotide sequence ID" value="NZ_QENZ01000003.1"/>
</dbReference>
<dbReference type="GO" id="GO:0005737">
    <property type="term" value="C:cytoplasm"/>
    <property type="evidence" value="ECO:0007669"/>
    <property type="project" value="UniProtKB-SubCell"/>
</dbReference>
<evidence type="ECO:0000256" key="7">
    <source>
        <dbReference type="RuleBase" id="RU003835"/>
    </source>
</evidence>
<comment type="similarity">
    <text evidence="1 6 7">Belongs to the acetokinase family.</text>
</comment>
<dbReference type="EC" id="2.7.2.1" evidence="6"/>
<keyword evidence="6" id="KW-0479">Metal-binding</keyword>
<organism evidence="8 9">
    <name type="scientific">Balneicella halophila</name>
    <dbReference type="NCBI Taxonomy" id="1537566"/>
    <lineage>
        <taxon>Bacteria</taxon>
        <taxon>Pseudomonadati</taxon>
        <taxon>Bacteroidota</taxon>
        <taxon>Bacteroidia</taxon>
        <taxon>Bacteroidales</taxon>
        <taxon>Balneicellaceae</taxon>
        <taxon>Balneicella</taxon>
    </lineage>
</organism>
<keyword evidence="5 6" id="KW-0067">ATP-binding</keyword>
<keyword evidence="2 6" id="KW-0808">Transferase</keyword>
<dbReference type="HAMAP" id="MF_00020">
    <property type="entry name" value="Acetate_kinase"/>
    <property type="match status" value="1"/>
</dbReference>
<dbReference type="Proteomes" id="UP000251835">
    <property type="component" value="Unassembled WGS sequence"/>
</dbReference>
<dbReference type="PROSITE" id="PS01076">
    <property type="entry name" value="ACETATE_KINASE_2"/>
    <property type="match status" value="1"/>
</dbReference>
<dbReference type="CDD" id="cd24010">
    <property type="entry name" value="ASKHA_NBD_AcK_PK"/>
    <property type="match status" value="1"/>
</dbReference>
<comment type="caution">
    <text evidence="8">The sequence shown here is derived from an EMBL/GenBank/DDBJ whole genome shotgun (WGS) entry which is preliminary data.</text>
</comment>
<comment type="subcellular location">
    <subcellularLocation>
        <location evidence="6">Cytoplasm</location>
    </subcellularLocation>
</comment>
<dbReference type="Pfam" id="PF00871">
    <property type="entry name" value="Acetate_kinase"/>
    <property type="match status" value="1"/>
</dbReference>
<keyword evidence="4 6" id="KW-0418">Kinase</keyword>
<feature type="binding site" evidence="6">
    <location>
        <position position="385"/>
    </location>
    <ligand>
        <name>Mg(2+)</name>
        <dbReference type="ChEBI" id="CHEBI:18420"/>
    </ligand>
</feature>
<feature type="binding site" evidence="6">
    <location>
        <position position="7"/>
    </location>
    <ligand>
        <name>Mg(2+)</name>
        <dbReference type="ChEBI" id="CHEBI:18420"/>
    </ligand>
</feature>
<evidence type="ECO:0000256" key="6">
    <source>
        <dbReference type="HAMAP-Rule" id="MF_00020"/>
    </source>
</evidence>
<feature type="site" description="Transition state stabilizer" evidence="6">
    <location>
        <position position="181"/>
    </location>
</feature>
<protein>
    <recommendedName>
        <fullName evidence="6">Acetate kinase</fullName>
        <ecNumber evidence="6">2.7.2.1</ecNumber>
    </recommendedName>
    <alternativeName>
        <fullName evidence="6">Acetokinase</fullName>
    </alternativeName>
</protein>
<comment type="subunit">
    <text evidence="6">Homodimer.</text>
</comment>
<dbReference type="GO" id="GO:0008776">
    <property type="term" value="F:acetate kinase activity"/>
    <property type="evidence" value="ECO:0007669"/>
    <property type="project" value="UniProtKB-UniRule"/>
</dbReference>
<evidence type="ECO:0000313" key="9">
    <source>
        <dbReference type="Proteomes" id="UP000251835"/>
    </source>
</evidence>
<dbReference type="Gene3D" id="3.30.420.40">
    <property type="match status" value="2"/>
</dbReference>
<keyword evidence="6" id="KW-0460">Magnesium</keyword>
<feature type="active site" description="Proton donor/acceptor" evidence="6">
    <location>
        <position position="149"/>
    </location>
</feature>
<accession>A0A7L4USD5</accession>
<name>A0A7L4USD5_BALHA</name>
<reference evidence="8 9" key="1">
    <citation type="submission" date="2018-05" db="EMBL/GenBank/DDBJ databases">
        <title>Genomic Encyclopedia of Type Strains, Phase IV (KMG-IV): sequencing the most valuable type-strain genomes for metagenomic binning, comparative biology and taxonomic classification.</title>
        <authorList>
            <person name="Goeker M."/>
        </authorList>
    </citation>
    <scope>NUCLEOTIDE SEQUENCE [LARGE SCALE GENOMIC DNA]</scope>
    <source>
        <strain evidence="8 9">DSM 28579</strain>
    </source>
</reference>
<comment type="function">
    <text evidence="6">Catalyzes the formation of acetyl phosphate from acetate and ATP. Can also catalyze the reverse reaction.</text>
</comment>
<feature type="binding site" evidence="6">
    <location>
        <begin position="284"/>
        <end position="286"/>
    </location>
    <ligand>
        <name>ATP</name>
        <dbReference type="ChEBI" id="CHEBI:30616"/>
    </ligand>
</feature>
<dbReference type="EMBL" id="QENZ01000003">
    <property type="protein sequence ID" value="PVX52599.1"/>
    <property type="molecule type" value="Genomic_DNA"/>
</dbReference>
<feature type="binding site" evidence="6">
    <location>
        <begin position="332"/>
        <end position="336"/>
    </location>
    <ligand>
        <name>ATP</name>
        <dbReference type="ChEBI" id="CHEBI:30616"/>
    </ligand>
</feature>
<keyword evidence="9" id="KW-1185">Reference proteome</keyword>
<dbReference type="GO" id="GO:0005524">
    <property type="term" value="F:ATP binding"/>
    <property type="evidence" value="ECO:0007669"/>
    <property type="project" value="UniProtKB-KW"/>
</dbReference>
<evidence type="ECO:0000256" key="3">
    <source>
        <dbReference type="ARBA" id="ARBA00022741"/>
    </source>
</evidence>
<dbReference type="OrthoDB" id="9802453at2"/>
<dbReference type="SUPFAM" id="SSF53067">
    <property type="entry name" value="Actin-like ATPase domain"/>
    <property type="match status" value="2"/>
</dbReference>
<feature type="binding site" evidence="6">
    <location>
        <position position="92"/>
    </location>
    <ligand>
        <name>substrate</name>
    </ligand>
</feature>
<feature type="binding site" evidence="6">
    <location>
        <begin position="209"/>
        <end position="213"/>
    </location>
    <ligand>
        <name>ATP</name>
        <dbReference type="ChEBI" id="CHEBI:30616"/>
    </ligand>
</feature>
<evidence type="ECO:0000256" key="2">
    <source>
        <dbReference type="ARBA" id="ARBA00022679"/>
    </source>
</evidence>
<dbReference type="PRINTS" id="PR00471">
    <property type="entry name" value="ACETATEKNASE"/>
</dbReference>
<comment type="pathway">
    <text evidence="6">Metabolic intermediate biosynthesis; acetyl-CoA biosynthesis; acetyl-CoA from acetate: step 1/2.</text>
</comment>
<dbReference type="InterPro" id="IPR000890">
    <property type="entry name" value="Aliphatic_acid_kin_short-chain"/>
</dbReference>
<dbReference type="PROSITE" id="PS01075">
    <property type="entry name" value="ACETATE_KINASE_1"/>
    <property type="match status" value="1"/>
</dbReference>
<dbReference type="InterPro" id="IPR043129">
    <property type="entry name" value="ATPase_NBD"/>
</dbReference>
<dbReference type="GO" id="GO:0006083">
    <property type="term" value="P:acetate metabolic process"/>
    <property type="evidence" value="ECO:0007669"/>
    <property type="project" value="TreeGrafter"/>
</dbReference>
<dbReference type="UniPathway" id="UPA00340">
    <property type="reaction ID" value="UER00458"/>
</dbReference>